<dbReference type="OrthoDB" id="10489689at2759"/>
<keyword evidence="3" id="KW-1185">Reference proteome</keyword>
<gene>
    <name evidence="2" type="ORF">FBUS_10236</name>
</gene>
<evidence type="ECO:0000313" key="2">
    <source>
        <dbReference type="EMBL" id="KAA0187666.1"/>
    </source>
</evidence>
<feature type="compositionally biased region" description="Basic and acidic residues" evidence="1">
    <location>
        <begin position="87"/>
        <end position="101"/>
    </location>
</feature>
<accession>A0A8E0VDZ3</accession>
<reference evidence="2" key="1">
    <citation type="submission" date="2019-05" db="EMBL/GenBank/DDBJ databases">
        <title>Annotation for the trematode Fasciolopsis buski.</title>
        <authorList>
            <person name="Choi Y.-J."/>
        </authorList>
    </citation>
    <scope>NUCLEOTIDE SEQUENCE</scope>
    <source>
        <strain evidence="2">HT</strain>
        <tissue evidence="2">Whole worm</tissue>
    </source>
</reference>
<protein>
    <submittedName>
        <fullName evidence="2">Uncharacterized protein</fullName>
    </submittedName>
</protein>
<evidence type="ECO:0000256" key="1">
    <source>
        <dbReference type="SAM" id="MobiDB-lite"/>
    </source>
</evidence>
<feature type="region of interest" description="Disordered" evidence="1">
    <location>
        <begin position="68"/>
        <end position="105"/>
    </location>
</feature>
<sequence length="145" mass="16096">MSAIQNIHRTSAPSFYKSKARYFPGQIGKPNPIQPNLAFQSSILEDCHKENRPSASVGFIALDSDSVKHRVPSHGRRASDKSSLPKKLSDPGRRDSRRMDWITHSNPFGGTKHTSIALKRYETPVGGKSVLFYLIAFAINCTCIP</sequence>
<dbReference type="EMBL" id="LUCM01008971">
    <property type="protein sequence ID" value="KAA0187666.1"/>
    <property type="molecule type" value="Genomic_DNA"/>
</dbReference>
<comment type="caution">
    <text evidence="2">The sequence shown here is derived from an EMBL/GenBank/DDBJ whole genome shotgun (WGS) entry which is preliminary data.</text>
</comment>
<dbReference type="Proteomes" id="UP000728185">
    <property type="component" value="Unassembled WGS sequence"/>
</dbReference>
<name>A0A8E0VDZ3_9TREM</name>
<dbReference type="AlphaFoldDB" id="A0A8E0VDZ3"/>
<proteinExistence type="predicted"/>
<evidence type="ECO:0000313" key="3">
    <source>
        <dbReference type="Proteomes" id="UP000728185"/>
    </source>
</evidence>
<organism evidence="2 3">
    <name type="scientific">Fasciolopsis buskii</name>
    <dbReference type="NCBI Taxonomy" id="27845"/>
    <lineage>
        <taxon>Eukaryota</taxon>
        <taxon>Metazoa</taxon>
        <taxon>Spiralia</taxon>
        <taxon>Lophotrochozoa</taxon>
        <taxon>Platyhelminthes</taxon>
        <taxon>Trematoda</taxon>
        <taxon>Digenea</taxon>
        <taxon>Plagiorchiida</taxon>
        <taxon>Echinostomata</taxon>
        <taxon>Echinostomatoidea</taxon>
        <taxon>Fasciolidae</taxon>
        <taxon>Fasciolopsis</taxon>
    </lineage>
</organism>